<dbReference type="EMBL" id="JBHTCT010000005">
    <property type="protein sequence ID" value="MFC7364026.1"/>
    <property type="molecule type" value="Genomic_DNA"/>
</dbReference>
<dbReference type="InterPro" id="IPR016181">
    <property type="entry name" value="Acyl_CoA_acyltransferase"/>
</dbReference>
<accession>A0ABW2NH50</accession>
<dbReference type="EC" id="2.3.1.-" evidence="2"/>
<keyword evidence="3" id="KW-1185">Reference proteome</keyword>
<gene>
    <name evidence="2" type="ORF">ACFQQH_02465</name>
</gene>
<dbReference type="Pfam" id="PF00583">
    <property type="entry name" value="Acetyltransf_1"/>
    <property type="match status" value="1"/>
</dbReference>
<reference evidence="3" key="1">
    <citation type="journal article" date="2019" name="Int. J. Syst. Evol. Microbiol.">
        <title>The Global Catalogue of Microorganisms (GCM) 10K type strain sequencing project: providing services to taxonomists for standard genome sequencing and annotation.</title>
        <authorList>
            <consortium name="The Broad Institute Genomics Platform"/>
            <consortium name="The Broad Institute Genome Sequencing Center for Infectious Disease"/>
            <person name="Wu L."/>
            <person name="Ma J."/>
        </authorList>
    </citation>
    <scope>NUCLEOTIDE SEQUENCE [LARGE SCALE GENOMIC DNA]</scope>
    <source>
        <strain evidence="3">JCM 4738</strain>
    </source>
</reference>
<feature type="domain" description="N-acetyltransferase" evidence="1">
    <location>
        <begin position="4"/>
        <end position="145"/>
    </location>
</feature>
<name>A0ABW2NH50_9BACL</name>
<dbReference type="InterPro" id="IPR000182">
    <property type="entry name" value="GNAT_dom"/>
</dbReference>
<sequence>MEQPVIRTFEKEEVHQASELERTVWGGSTPPQQFMTAMKNGGLLIGAFIGDRAVGFQYSFAGFDGKKPYLCSHMLALLPEYRHSGLGSALKWRQAEMAREIGYDWIQWTFDPLESRNAYLNIRKLGGMVSTYWENCYGEMKDSLNAGLPTDRFRLDWWINSPRVTDGLRQPELTEDQPYKVSIGASGQPVLDSPGNIPEAEAIVVPVPADFQEIRKEDMGLAIDWREKTKEIFTQAFKAGYVLADVRRKDGHLNEYILFKKEHVPL</sequence>
<dbReference type="CDD" id="cd04301">
    <property type="entry name" value="NAT_SF"/>
    <property type="match status" value="1"/>
</dbReference>
<dbReference type="PROSITE" id="PS51186">
    <property type="entry name" value="GNAT"/>
    <property type="match status" value="1"/>
</dbReference>
<evidence type="ECO:0000313" key="3">
    <source>
        <dbReference type="Proteomes" id="UP001596483"/>
    </source>
</evidence>
<dbReference type="InterPro" id="IPR038764">
    <property type="entry name" value="GNAT_N_AcTrfase_prd"/>
</dbReference>
<evidence type="ECO:0000313" key="2">
    <source>
        <dbReference type="EMBL" id="MFC7364026.1"/>
    </source>
</evidence>
<dbReference type="Proteomes" id="UP001596483">
    <property type="component" value="Unassembled WGS sequence"/>
</dbReference>
<dbReference type="PANTHER" id="PTHR41700">
    <property type="entry name" value="GCN5-RELATED N-ACETYLTRANSFERASE"/>
    <property type="match status" value="1"/>
</dbReference>
<organism evidence="2 3">
    <name type="scientific">Bhargavaea changchunensis</name>
    <dbReference type="NCBI Taxonomy" id="2134037"/>
    <lineage>
        <taxon>Bacteria</taxon>
        <taxon>Bacillati</taxon>
        <taxon>Bacillota</taxon>
        <taxon>Bacilli</taxon>
        <taxon>Bacillales</taxon>
        <taxon>Caryophanaceae</taxon>
        <taxon>Bhargavaea</taxon>
    </lineage>
</organism>
<keyword evidence="2" id="KW-0012">Acyltransferase</keyword>
<evidence type="ECO:0000259" key="1">
    <source>
        <dbReference type="PROSITE" id="PS51186"/>
    </source>
</evidence>
<keyword evidence="2" id="KW-0808">Transferase</keyword>
<proteinExistence type="predicted"/>
<dbReference type="RefSeq" id="WP_157293766.1">
    <property type="nucleotide sequence ID" value="NZ_JBHTCT010000005.1"/>
</dbReference>
<dbReference type="Gene3D" id="3.40.630.30">
    <property type="match status" value="1"/>
</dbReference>
<dbReference type="PANTHER" id="PTHR41700:SF1">
    <property type="entry name" value="N-ACETYLTRANSFERASE DOMAIN-CONTAINING PROTEIN"/>
    <property type="match status" value="1"/>
</dbReference>
<comment type="caution">
    <text evidence="2">The sequence shown here is derived from an EMBL/GenBank/DDBJ whole genome shotgun (WGS) entry which is preliminary data.</text>
</comment>
<dbReference type="SUPFAM" id="SSF55729">
    <property type="entry name" value="Acyl-CoA N-acyltransferases (Nat)"/>
    <property type="match status" value="1"/>
</dbReference>
<dbReference type="GO" id="GO:0016746">
    <property type="term" value="F:acyltransferase activity"/>
    <property type="evidence" value="ECO:0007669"/>
    <property type="project" value="UniProtKB-KW"/>
</dbReference>
<protein>
    <submittedName>
        <fullName evidence="2">GNAT family N-acetyltransferase</fullName>
        <ecNumber evidence="2">2.3.1.-</ecNumber>
    </submittedName>
</protein>